<gene>
    <name evidence="8" type="ORF">ACFPP6_08295</name>
</gene>
<reference evidence="9" key="1">
    <citation type="journal article" date="2019" name="Int. J. Syst. Evol. Microbiol.">
        <title>The Global Catalogue of Microorganisms (GCM) 10K type strain sequencing project: providing services to taxonomists for standard genome sequencing and annotation.</title>
        <authorList>
            <consortium name="The Broad Institute Genomics Platform"/>
            <consortium name="The Broad Institute Genome Sequencing Center for Infectious Disease"/>
            <person name="Wu L."/>
            <person name="Ma J."/>
        </authorList>
    </citation>
    <scope>NUCLEOTIDE SEQUENCE [LARGE SCALE GENOMIC DNA]</scope>
    <source>
        <strain evidence="9">CGMCC 4.1641</strain>
    </source>
</reference>
<sequence>MCIIDAGYVGNGLARALRQAGIPYDQLEATGEIGGNRAHGVYDSTHLISSKKSTQYVEYPMPAGYPTFPSRAQMLRYLNDYVDHFHLREHIEFGTEAVEVRPLDRTGMAGWRVTLSTGEQREYAGVVVANGHYWERNVPSYPGTFSGRRMHSKDYKRPADFATGGRVLVVGGGNSAGDLAVEAAATFGSADMSLRSGYWFIPKTILGIPSSEWDRVWLPMPLSGSGSRRCCGCPAAATSGTGSRSPTTSCSPRTSRSTPR</sequence>
<evidence type="ECO:0000256" key="6">
    <source>
        <dbReference type="ARBA" id="ARBA00023002"/>
    </source>
</evidence>
<evidence type="ECO:0000256" key="4">
    <source>
        <dbReference type="ARBA" id="ARBA00022827"/>
    </source>
</evidence>
<evidence type="ECO:0000313" key="8">
    <source>
        <dbReference type="EMBL" id="MFC5144674.1"/>
    </source>
</evidence>
<keyword evidence="8" id="KW-0503">Monooxygenase</keyword>
<comment type="similarity">
    <text evidence="1">Belongs to the FMO family.</text>
</comment>
<dbReference type="Gene3D" id="3.50.50.60">
    <property type="entry name" value="FAD/NAD(P)-binding domain"/>
    <property type="match status" value="1"/>
</dbReference>
<organism evidence="8 9">
    <name type="scientific">Streptomyces aureoversilis</name>
    <dbReference type="NCBI Taxonomy" id="67277"/>
    <lineage>
        <taxon>Bacteria</taxon>
        <taxon>Bacillati</taxon>
        <taxon>Actinomycetota</taxon>
        <taxon>Actinomycetes</taxon>
        <taxon>Kitasatosporales</taxon>
        <taxon>Streptomycetaceae</taxon>
        <taxon>Streptomyces</taxon>
    </lineage>
</organism>
<evidence type="ECO:0000256" key="1">
    <source>
        <dbReference type="ARBA" id="ARBA00009183"/>
    </source>
</evidence>
<name>A0ABV9ZZ74_9ACTN</name>
<dbReference type="SUPFAM" id="SSF51905">
    <property type="entry name" value="FAD/NAD(P)-binding domain"/>
    <property type="match status" value="1"/>
</dbReference>
<dbReference type="InterPro" id="IPR020946">
    <property type="entry name" value="Flavin_mOase-like"/>
</dbReference>
<dbReference type="PRINTS" id="PR00370">
    <property type="entry name" value="FMOXYGENASE"/>
</dbReference>
<keyword evidence="4" id="KW-0274">FAD</keyword>
<keyword evidence="6 8" id="KW-0560">Oxidoreductase</keyword>
<comment type="caution">
    <text evidence="8">The sequence shown here is derived from an EMBL/GenBank/DDBJ whole genome shotgun (WGS) entry which is preliminary data.</text>
</comment>
<proteinExistence type="inferred from homology"/>
<keyword evidence="3" id="KW-0285">Flavoprotein</keyword>
<dbReference type="RefSeq" id="WP_382038676.1">
    <property type="nucleotide sequence ID" value="NZ_JBHSKJ010000004.1"/>
</dbReference>
<keyword evidence="5" id="KW-0521">NADP</keyword>
<evidence type="ECO:0000313" key="9">
    <source>
        <dbReference type="Proteomes" id="UP001596222"/>
    </source>
</evidence>
<keyword evidence="9" id="KW-1185">Reference proteome</keyword>
<dbReference type="Pfam" id="PF00743">
    <property type="entry name" value="FMO-like"/>
    <property type="match status" value="1"/>
</dbReference>
<dbReference type="EMBL" id="JBHSKJ010000004">
    <property type="protein sequence ID" value="MFC5144674.1"/>
    <property type="molecule type" value="Genomic_DNA"/>
</dbReference>
<evidence type="ECO:0000256" key="5">
    <source>
        <dbReference type="ARBA" id="ARBA00022857"/>
    </source>
</evidence>
<accession>A0ABV9ZZ74</accession>
<dbReference type="InterPro" id="IPR036188">
    <property type="entry name" value="FAD/NAD-bd_sf"/>
</dbReference>
<evidence type="ECO:0000256" key="7">
    <source>
        <dbReference type="SAM" id="MobiDB-lite"/>
    </source>
</evidence>
<dbReference type="GO" id="GO:0004497">
    <property type="term" value="F:monooxygenase activity"/>
    <property type="evidence" value="ECO:0007669"/>
    <property type="project" value="UniProtKB-KW"/>
</dbReference>
<dbReference type="Proteomes" id="UP001596222">
    <property type="component" value="Unassembled WGS sequence"/>
</dbReference>
<feature type="region of interest" description="Disordered" evidence="7">
    <location>
        <begin position="235"/>
        <end position="260"/>
    </location>
</feature>
<dbReference type="InterPro" id="IPR050346">
    <property type="entry name" value="FMO-like"/>
</dbReference>
<dbReference type="EC" id="1.14.13.-" evidence="8"/>
<comment type="similarity">
    <text evidence="2">Belongs to the FAD-binding monooxygenase family.</text>
</comment>
<dbReference type="PANTHER" id="PTHR23023">
    <property type="entry name" value="DIMETHYLANILINE MONOOXYGENASE"/>
    <property type="match status" value="1"/>
</dbReference>
<protein>
    <submittedName>
        <fullName evidence="8">Flavin-containing monooxygenase</fullName>
        <ecNumber evidence="8">1.14.13.-</ecNumber>
    </submittedName>
</protein>
<evidence type="ECO:0000256" key="2">
    <source>
        <dbReference type="ARBA" id="ARBA00010139"/>
    </source>
</evidence>
<dbReference type="InterPro" id="IPR000960">
    <property type="entry name" value="Flavin_mOase"/>
</dbReference>
<evidence type="ECO:0000256" key="3">
    <source>
        <dbReference type="ARBA" id="ARBA00022630"/>
    </source>
</evidence>